<dbReference type="Pfam" id="PF00078">
    <property type="entry name" value="RVT_1"/>
    <property type="match status" value="1"/>
</dbReference>
<dbReference type="Proteomes" id="UP001165121">
    <property type="component" value="Unassembled WGS sequence"/>
</dbReference>
<reference evidence="2" key="1">
    <citation type="submission" date="2023-04" db="EMBL/GenBank/DDBJ databases">
        <title>Phytophthora fragariaefolia NBRC 109709.</title>
        <authorList>
            <person name="Ichikawa N."/>
            <person name="Sato H."/>
            <person name="Tonouchi N."/>
        </authorList>
    </citation>
    <scope>NUCLEOTIDE SEQUENCE</scope>
    <source>
        <strain evidence="2">NBRC 109709</strain>
    </source>
</reference>
<keyword evidence="3" id="KW-1185">Reference proteome</keyword>
<dbReference type="EMBL" id="BSXT01001606">
    <property type="protein sequence ID" value="GMF43925.1"/>
    <property type="molecule type" value="Genomic_DNA"/>
</dbReference>
<name>A0A9W6XRR1_9STRA</name>
<dbReference type="InterPro" id="IPR051320">
    <property type="entry name" value="Viral_Replic_Matur_Polypro"/>
</dbReference>
<organism evidence="2 3">
    <name type="scientific">Phytophthora fragariaefolia</name>
    <dbReference type="NCBI Taxonomy" id="1490495"/>
    <lineage>
        <taxon>Eukaryota</taxon>
        <taxon>Sar</taxon>
        <taxon>Stramenopiles</taxon>
        <taxon>Oomycota</taxon>
        <taxon>Peronosporomycetes</taxon>
        <taxon>Peronosporales</taxon>
        <taxon>Peronosporaceae</taxon>
        <taxon>Phytophthora</taxon>
    </lineage>
</organism>
<dbReference type="CDD" id="cd01647">
    <property type="entry name" value="RT_LTR"/>
    <property type="match status" value="1"/>
</dbReference>
<dbReference type="SUPFAM" id="SSF56672">
    <property type="entry name" value="DNA/RNA polymerases"/>
    <property type="match status" value="1"/>
</dbReference>
<dbReference type="InterPro" id="IPR043502">
    <property type="entry name" value="DNA/RNA_pol_sf"/>
</dbReference>
<feature type="domain" description="Reverse transcriptase" evidence="1">
    <location>
        <begin position="111"/>
        <end position="270"/>
    </location>
</feature>
<evidence type="ECO:0000259" key="1">
    <source>
        <dbReference type="Pfam" id="PF00078"/>
    </source>
</evidence>
<dbReference type="OrthoDB" id="119159at2759"/>
<dbReference type="InterPro" id="IPR043128">
    <property type="entry name" value="Rev_trsase/Diguanyl_cyclase"/>
</dbReference>
<accession>A0A9W6XRR1</accession>
<sequence>MPGLKTATENGDYDEIEVDFAGSKLNEEQRVRLPKELEAFQDLFVGTSKKPGRTDLLKFWIDTGPNAPVKQRPYRVSQAEDALMEAEIQRYLELGIIRPSTSPWASPVLMIRKPDGGIRFCIDYRRLNALTVKDSYPMPLIDGILDVLWNARLFSTTNIASGYWNFPMAAESIEKTAFTCKYGLYEWLAMSFGLCNAVPAFERLMETVILDLKWRACLVYLDDCVVFSSDFPTHLIRLRQVLARLRAAGIKVKIKKCHWDHTQVTFLGHIVTPSGILPNPEKVKAVMNVQRPHDLHTLRAFLGLTSYFRRYIPGYTALSAPLEPLKQKEGLLVGQ</sequence>
<proteinExistence type="predicted"/>
<dbReference type="Gene3D" id="3.30.70.270">
    <property type="match status" value="2"/>
</dbReference>
<comment type="caution">
    <text evidence="2">The sequence shown here is derived from an EMBL/GenBank/DDBJ whole genome shotgun (WGS) entry which is preliminary data.</text>
</comment>
<dbReference type="AlphaFoldDB" id="A0A9W6XRR1"/>
<dbReference type="InterPro" id="IPR000477">
    <property type="entry name" value="RT_dom"/>
</dbReference>
<dbReference type="PANTHER" id="PTHR33064:SF37">
    <property type="entry name" value="RIBONUCLEASE H"/>
    <property type="match status" value="1"/>
</dbReference>
<gene>
    <name evidence="2" type="ORF">Pfra01_001507700</name>
</gene>
<evidence type="ECO:0000313" key="3">
    <source>
        <dbReference type="Proteomes" id="UP001165121"/>
    </source>
</evidence>
<evidence type="ECO:0000313" key="2">
    <source>
        <dbReference type="EMBL" id="GMF43925.1"/>
    </source>
</evidence>
<protein>
    <submittedName>
        <fullName evidence="2">Unnamed protein product</fullName>
    </submittedName>
</protein>
<dbReference type="PANTHER" id="PTHR33064">
    <property type="entry name" value="POL PROTEIN"/>
    <property type="match status" value="1"/>
</dbReference>
<dbReference type="Gene3D" id="3.10.10.10">
    <property type="entry name" value="HIV Type 1 Reverse Transcriptase, subunit A, domain 1"/>
    <property type="match status" value="1"/>
</dbReference>